<evidence type="ECO:0000313" key="1">
    <source>
        <dbReference type="EMBL" id="KAI9918900.1"/>
    </source>
</evidence>
<proteinExistence type="predicted"/>
<comment type="caution">
    <text evidence="1">The sequence shown here is derived from an EMBL/GenBank/DDBJ whole genome shotgun (WGS) entry which is preliminary data.</text>
</comment>
<gene>
    <name evidence="1" type="ORF">PsorP6_011258</name>
</gene>
<keyword evidence="2" id="KW-1185">Reference proteome</keyword>
<reference evidence="1 2" key="1">
    <citation type="journal article" date="2022" name="bioRxiv">
        <title>The genome of the oomycete Peronosclerospora sorghi, a cosmopolitan pathogen of maize and sorghum, is inflated with dispersed pseudogenes.</title>
        <authorList>
            <person name="Fletcher K."/>
            <person name="Martin F."/>
            <person name="Isakeit T."/>
            <person name="Cavanaugh K."/>
            <person name="Magill C."/>
            <person name="Michelmore R."/>
        </authorList>
    </citation>
    <scope>NUCLEOTIDE SEQUENCE [LARGE SCALE GENOMIC DNA]</scope>
    <source>
        <strain evidence="1">P6</strain>
    </source>
</reference>
<dbReference type="Proteomes" id="UP001163321">
    <property type="component" value="Chromosome 12"/>
</dbReference>
<name>A0ACC0WJR3_9STRA</name>
<dbReference type="EMBL" id="CM047591">
    <property type="protein sequence ID" value="KAI9918900.1"/>
    <property type="molecule type" value="Genomic_DNA"/>
</dbReference>
<evidence type="ECO:0000313" key="2">
    <source>
        <dbReference type="Proteomes" id="UP001163321"/>
    </source>
</evidence>
<organism evidence="1 2">
    <name type="scientific">Peronosclerospora sorghi</name>
    <dbReference type="NCBI Taxonomy" id="230839"/>
    <lineage>
        <taxon>Eukaryota</taxon>
        <taxon>Sar</taxon>
        <taxon>Stramenopiles</taxon>
        <taxon>Oomycota</taxon>
        <taxon>Peronosporomycetes</taxon>
        <taxon>Peronosporales</taxon>
        <taxon>Peronosporaceae</taxon>
        <taxon>Peronosclerospora</taxon>
    </lineage>
</organism>
<sequence>MCRIFCLEHFHDFKTIGNTGISFNCTDRDRLPDDATDGVIYDWFVDHGTRPVYITPARVIEELRSRSLRVYFNPKTVPKCVVVDPRTPLRQIQLTGQGFTVVHHPINAYNQHVPTFTKEIEERQIASKEIMDKKTAAKESKDKQNSANKDKKTASKESKDKQASAKKVSLKPGTPTPAPPKEGKKGKAPPAEDERSDVIDNVSDNAVMDASDSDDDNGSILPSFEERSDSSDNADMNFSYDDNARPSITTTALSGIMFPWPLNLTLIVSHKVGINNSRTPAKLIL</sequence>
<protein>
    <submittedName>
        <fullName evidence="1">Uncharacterized protein</fullName>
    </submittedName>
</protein>
<accession>A0ACC0WJR3</accession>